<dbReference type="EMBL" id="CAWUHB010000020">
    <property type="protein sequence ID" value="CAK7220482.1"/>
    <property type="molecule type" value="Genomic_DNA"/>
</dbReference>
<gene>
    <name evidence="1" type="ORF">SCUCBS95973_004171</name>
</gene>
<accession>A0ABP0BLF3</accession>
<name>A0ABP0BLF3_9PEZI</name>
<evidence type="ECO:0000313" key="2">
    <source>
        <dbReference type="Proteomes" id="UP001642405"/>
    </source>
</evidence>
<comment type="caution">
    <text evidence="1">The sequence shown here is derived from an EMBL/GenBank/DDBJ whole genome shotgun (WGS) entry which is preliminary data.</text>
</comment>
<organism evidence="1 2">
    <name type="scientific">Sporothrix curviconia</name>
    <dbReference type="NCBI Taxonomy" id="1260050"/>
    <lineage>
        <taxon>Eukaryota</taxon>
        <taxon>Fungi</taxon>
        <taxon>Dikarya</taxon>
        <taxon>Ascomycota</taxon>
        <taxon>Pezizomycotina</taxon>
        <taxon>Sordariomycetes</taxon>
        <taxon>Sordariomycetidae</taxon>
        <taxon>Ophiostomatales</taxon>
        <taxon>Ophiostomataceae</taxon>
        <taxon>Sporothrix</taxon>
    </lineage>
</organism>
<proteinExistence type="predicted"/>
<keyword evidence="2" id="KW-1185">Reference proteome</keyword>
<reference evidence="1 2" key="1">
    <citation type="submission" date="2024-01" db="EMBL/GenBank/DDBJ databases">
        <authorList>
            <person name="Allen C."/>
            <person name="Tagirdzhanova G."/>
        </authorList>
    </citation>
    <scope>NUCLEOTIDE SEQUENCE [LARGE SCALE GENOMIC DNA]</scope>
</reference>
<dbReference type="Proteomes" id="UP001642405">
    <property type="component" value="Unassembled WGS sequence"/>
</dbReference>
<evidence type="ECO:0000313" key="1">
    <source>
        <dbReference type="EMBL" id="CAK7220482.1"/>
    </source>
</evidence>
<sequence length="51" mass="5505">MTQSLGGPVKYPTGYSNGYSDGYAKENWNGYSSGVFGRPNGYSNGQDFATR</sequence>
<protein>
    <submittedName>
        <fullName evidence="1">Uncharacterized protein</fullName>
    </submittedName>
</protein>